<dbReference type="PANTHER" id="PTHR17408">
    <property type="entry name" value="HISTONE RNA HAIRPIN-BINDING PROTEIN"/>
    <property type="match status" value="1"/>
</dbReference>
<evidence type="ECO:0000313" key="6">
    <source>
        <dbReference type="Proteomes" id="UP000677803"/>
    </source>
</evidence>
<dbReference type="GO" id="GO:0071207">
    <property type="term" value="F:histone pre-mRNA stem-loop binding"/>
    <property type="evidence" value="ECO:0007669"/>
    <property type="project" value="TreeGrafter"/>
</dbReference>
<evidence type="ECO:0000313" key="5">
    <source>
        <dbReference type="EMBL" id="CAG5993294.1"/>
    </source>
</evidence>
<dbReference type="InterPro" id="IPR038294">
    <property type="entry name" value="SLBP_RNA_bind_sf"/>
</dbReference>
<dbReference type="Gene3D" id="1.10.8.1120">
    <property type="entry name" value="Histone RNA hairpin-binding protein RNA-binding domain"/>
    <property type="match status" value="1"/>
</dbReference>
<comment type="similarity">
    <text evidence="1">Belongs to the SLBP family.</text>
</comment>
<dbReference type="InterPro" id="IPR029344">
    <property type="entry name" value="SLBP_RNA_bind"/>
</dbReference>
<feature type="compositionally biased region" description="Basic and acidic residues" evidence="3">
    <location>
        <begin position="1"/>
        <end position="21"/>
    </location>
</feature>
<dbReference type="GO" id="GO:0006398">
    <property type="term" value="P:mRNA 3'-end processing by stem-loop binding and cleavage"/>
    <property type="evidence" value="ECO:0007669"/>
    <property type="project" value="TreeGrafter"/>
</dbReference>
<evidence type="ECO:0000259" key="4">
    <source>
        <dbReference type="Pfam" id="PF15247"/>
    </source>
</evidence>
<gene>
    <name evidence="5" type="ORF">MMEN_LOCUS17784</name>
</gene>
<feature type="domain" description="Histone RNA hairpin-binding protein RNA-binding" evidence="4">
    <location>
        <begin position="131"/>
        <end position="200"/>
    </location>
</feature>
<dbReference type="GO" id="GO:0051028">
    <property type="term" value="P:mRNA transport"/>
    <property type="evidence" value="ECO:0007669"/>
    <property type="project" value="TreeGrafter"/>
</dbReference>
<dbReference type="Pfam" id="PF15247">
    <property type="entry name" value="SLBP_RNA_bind"/>
    <property type="match status" value="1"/>
</dbReference>
<feature type="compositionally biased region" description="Basic and acidic residues" evidence="3">
    <location>
        <begin position="85"/>
        <end position="96"/>
    </location>
</feature>
<organism evidence="5 6">
    <name type="scientific">Menidia menidia</name>
    <name type="common">Atlantic silverside</name>
    <dbReference type="NCBI Taxonomy" id="238744"/>
    <lineage>
        <taxon>Eukaryota</taxon>
        <taxon>Metazoa</taxon>
        <taxon>Chordata</taxon>
        <taxon>Craniata</taxon>
        <taxon>Vertebrata</taxon>
        <taxon>Euteleostomi</taxon>
        <taxon>Actinopterygii</taxon>
        <taxon>Neopterygii</taxon>
        <taxon>Teleostei</taxon>
        <taxon>Neoteleostei</taxon>
        <taxon>Acanthomorphata</taxon>
        <taxon>Ovalentaria</taxon>
        <taxon>Atherinomorphae</taxon>
        <taxon>Atheriniformes</taxon>
        <taxon>Atherinopsidae</taxon>
        <taxon>Menidiinae</taxon>
        <taxon>Menidia</taxon>
    </lineage>
</organism>
<name>A0A8S4BJQ5_9TELE</name>
<proteinExistence type="inferred from homology"/>
<dbReference type="EMBL" id="CAJRST010036666">
    <property type="protein sequence ID" value="CAG5993294.1"/>
    <property type="molecule type" value="Genomic_DNA"/>
</dbReference>
<feature type="compositionally biased region" description="Acidic residues" evidence="3">
    <location>
        <begin position="212"/>
        <end position="228"/>
    </location>
</feature>
<protein>
    <submittedName>
        <fullName evidence="5">(Atlantic silverside) hypothetical protein</fullName>
    </submittedName>
</protein>
<evidence type="ECO:0000256" key="2">
    <source>
        <dbReference type="ARBA" id="ARBA00022884"/>
    </source>
</evidence>
<keyword evidence="6" id="KW-1185">Reference proteome</keyword>
<evidence type="ECO:0000256" key="1">
    <source>
        <dbReference type="ARBA" id="ARBA00006151"/>
    </source>
</evidence>
<dbReference type="AlphaFoldDB" id="A0A8S4BJQ5"/>
<accession>A0A8S4BJQ5</accession>
<dbReference type="PANTHER" id="PTHR17408:SF7">
    <property type="entry name" value="HISTONE RNA HAIRPIN-BINDING PROTEIN"/>
    <property type="match status" value="1"/>
</dbReference>
<reference evidence="5" key="1">
    <citation type="submission" date="2021-05" db="EMBL/GenBank/DDBJ databases">
        <authorList>
            <person name="Tigano A."/>
        </authorList>
    </citation>
    <scope>NUCLEOTIDE SEQUENCE</scope>
</reference>
<dbReference type="GO" id="GO:0005737">
    <property type="term" value="C:cytoplasm"/>
    <property type="evidence" value="ECO:0007669"/>
    <property type="project" value="TreeGrafter"/>
</dbReference>
<dbReference type="InterPro" id="IPR026502">
    <property type="entry name" value="SLBP1/SLBP2"/>
</dbReference>
<keyword evidence="2" id="KW-0694">RNA-binding</keyword>
<feature type="region of interest" description="Disordered" evidence="3">
    <location>
        <begin position="201"/>
        <end position="274"/>
    </location>
</feature>
<sequence>MEKMCDGPRSRRADIHSHEQGNRSSVPSRWSHCRKRGNDGSLRPNGDADEWGADSRHSSFTTPEGSGPVSRCGRSDWGSQMEEDEMRRDVHRDMQRYRRRILAAESTQRERRTSSGSSGSCDSREGENMETDEAVLLRRQKQINYGKNTLAYDRYIKEVPKHMRQPGVHPKTPNKFRKYSRRSWDQQIKLWRVKLHAWDPPANDRQEKSQDDNDAEELDLGDVMDIELDFPTLTDLPDAPPPLPMHSLSVEDQDCDGTPVKVQKTDPSVEPDMA</sequence>
<dbReference type="GO" id="GO:0003729">
    <property type="term" value="F:mRNA binding"/>
    <property type="evidence" value="ECO:0007669"/>
    <property type="project" value="InterPro"/>
</dbReference>
<dbReference type="Proteomes" id="UP000677803">
    <property type="component" value="Unassembled WGS sequence"/>
</dbReference>
<feature type="compositionally biased region" description="Basic and acidic residues" evidence="3">
    <location>
        <begin position="202"/>
        <end position="211"/>
    </location>
</feature>
<dbReference type="GO" id="GO:0071204">
    <property type="term" value="C:histone pre-mRNA 3'end processing complex"/>
    <property type="evidence" value="ECO:0007669"/>
    <property type="project" value="TreeGrafter"/>
</dbReference>
<comment type="caution">
    <text evidence="5">The sequence shown here is derived from an EMBL/GenBank/DDBJ whole genome shotgun (WGS) entry which is preliminary data.</text>
</comment>
<dbReference type="OrthoDB" id="265795at2759"/>
<dbReference type="FunFam" id="1.10.8.1120:FF:000001">
    <property type="entry name" value="Histone RNA hairpin-binding protein-like"/>
    <property type="match status" value="1"/>
</dbReference>
<feature type="region of interest" description="Disordered" evidence="3">
    <location>
        <begin position="1"/>
        <end position="129"/>
    </location>
</feature>
<evidence type="ECO:0000256" key="3">
    <source>
        <dbReference type="SAM" id="MobiDB-lite"/>
    </source>
</evidence>